<comment type="subcellular location">
    <subcellularLocation>
        <location evidence="1 7">Cell membrane</location>
        <topology evidence="1 7">Multi-pass membrane protein</topology>
    </subcellularLocation>
</comment>
<dbReference type="KEGG" id="cphy:B5808_14760"/>
<comment type="similarity">
    <text evidence="7">Belongs to the binding-protein-dependent transport system permease family.</text>
</comment>
<sequence length="291" mass="31145">MTQTATAATSLAVDGGSAASRPPGARRSLFARHSRWIITLFVGVLVLVVWQLVAVLFDLPTYVLPTPVDAAEALWANRQELWAATLVTTGEVLAGFSIAVVVSIPVAMLLVSFRWFETVVYPFLVLLQTVPKIALAPLFVVWFGFGFLPKVLVTFLICFFPILLDTMTGLRSSNPDMASLVRSMGGGKWSIFRKVQLPAALPHVFAGVKVAITLAVVGAVVGEFVGATQGLGYLLLRANANLDTPVLFAAIAILTVLGLVLYYAVSLVERLVIPWHVSQRAEGATTTGPAV</sequence>
<evidence type="ECO:0000313" key="8">
    <source>
        <dbReference type="EMBL" id="ARJ06335.1"/>
    </source>
</evidence>
<protein>
    <submittedName>
        <fullName evidence="8">Uncharacterized protein</fullName>
    </submittedName>
</protein>
<evidence type="ECO:0000313" key="9">
    <source>
        <dbReference type="Proteomes" id="UP000192775"/>
    </source>
</evidence>
<dbReference type="EMBL" id="CP020715">
    <property type="protein sequence ID" value="ARJ06335.1"/>
    <property type="molecule type" value="Genomic_DNA"/>
</dbReference>
<dbReference type="Proteomes" id="UP000192775">
    <property type="component" value="Chromosome"/>
</dbReference>
<keyword evidence="6 7" id="KW-0472">Membrane</keyword>
<dbReference type="STRING" id="1619308.B5808_14760"/>
<feature type="transmembrane region" description="Helical" evidence="7">
    <location>
        <begin position="151"/>
        <end position="170"/>
    </location>
</feature>
<dbReference type="PANTHER" id="PTHR30151">
    <property type="entry name" value="ALKANE SULFONATE ABC TRANSPORTER-RELATED, MEMBRANE SUBUNIT"/>
    <property type="match status" value="1"/>
</dbReference>
<dbReference type="GO" id="GO:0005886">
    <property type="term" value="C:plasma membrane"/>
    <property type="evidence" value="ECO:0007669"/>
    <property type="project" value="UniProtKB-SubCell"/>
</dbReference>
<feature type="transmembrane region" description="Helical" evidence="7">
    <location>
        <begin position="123"/>
        <end position="145"/>
    </location>
</feature>
<dbReference type="AlphaFoldDB" id="A0A1X9LMA1"/>
<organism evidence="8 9">
    <name type="scientific">Cnuibacter physcomitrellae</name>
    <dbReference type="NCBI Taxonomy" id="1619308"/>
    <lineage>
        <taxon>Bacteria</taxon>
        <taxon>Bacillati</taxon>
        <taxon>Actinomycetota</taxon>
        <taxon>Actinomycetes</taxon>
        <taxon>Micrococcales</taxon>
        <taxon>Microbacteriaceae</taxon>
        <taxon>Cnuibacter</taxon>
    </lineage>
</organism>
<evidence type="ECO:0000256" key="5">
    <source>
        <dbReference type="ARBA" id="ARBA00022989"/>
    </source>
</evidence>
<feature type="transmembrane region" description="Helical" evidence="7">
    <location>
        <begin position="92"/>
        <end position="111"/>
    </location>
</feature>
<evidence type="ECO:0000256" key="2">
    <source>
        <dbReference type="ARBA" id="ARBA00022448"/>
    </source>
</evidence>
<dbReference type="Pfam" id="PF00528">
    <property type="entry name" value="BPD_transp_1"/>
    <property type="match status" value="1"/>
</dbReference>
<dbReference type="PANTHER" id="PTHR30151:SF20">
    <property type="entry name" value="ABC TRANSPORTER PERMEASE PROTEIN HI_0355-RELATED"/>
    <property type="match status" value="1"/>
</dbReference>
<dbReference type="RefSeq" id="WP_085020473.1">
    <property type="nucleotide sequence ID" value="NZ_BMHD01000001.1"/>
</dbReference>
<dbReference type="GO" id="GO:0055085">
    <property type="term" value="P:transmembrane transport"/>
    <property type="evidence" value="ECO:0007669"/>
    <property type="project" value="InterPro"/>
</dbReference>
<evidence type="ECO:0000256" key="1">
    <source>
        <dbReference type="ARBA" id="ARBA00004651"/>
    </source>
</evidence>
<reference evidence="8 9" key="1">
    <citation type="submission" date="2017-04" db="EMBL/GenBank/DDBJ databases">
        <authorList>
            <person name="Afonso C.L."/>
            <person name="Miller P.J."/>
            <person name="Scott M.A."/>
            <person name="Spackman E."/>
            <person name="Goraichik I."/>
            <person name="Dimitrov K.M."/>
            <person name="Suarez D.L."/>
            <person name="Swayne D.E."/>
        </authorList>
    </citation>
    <scope>NUCLEOTIDE SEQUENCE [LARGE SCALE GENOMIC DNA]</scope>
    <source>
        <strain evidence="9">XA(T)</strain>
    </source>
</reference>
<feature type="transmembrane region" description="Helical" evidence="7">
    <location>
        <begin position="200"/>
        <end position="226"/>
    </location>
</feature>
<name>A0A1X9LMA1_9MICO</name>
<dbReference type="SUPFAM" id="SSF161098">
    <property type="entry name" value="MetI-like"/>
    <property type="match status" value="1"/>
</dbReference>
<accession>A0A1X9LMA1</accession>
<evidence type="ECO:0000256" key="6">
    <source>
        <dbReference type="ARBA" id="ARBA00023136"/>
    </source>
</evidence>
<evidence type="ECO:0000256" key="4">
    <source>
        <dbReference type="ARBA" id="ARBA00022692"/>
    </source>
</evidence>
<evidence type="ECO:0000256" key="3">
    <source>
        <dbReference type="ARBA" id="ARBA00022475"/>
    </source>
</evidence>
<keyword evidence="5 7" id="KW-1133">Transmembrane helix</keyword>
<dbReference type="PROSITE" id="PS50928">
    <property type="entry name" value="ABC_TM1"/>
    <property type="match status" value="1"/>
</dbReference>
<dbReference type="InterPro" id="IPR035906">
    <property type="entry name" value="MetI-like_sf"/>
</dbReference>
<dbReference type="Gene3D" id="1.10.3720.10">
    <property type="entry name" value="MetI-like"/>
    <property type="match status" value="1"/>
</dbReference>
<keyword evidence="3" id="KW-1003">Cell membrane</keyword>
<evidence type="ECO:0000256" key="7">
    <source>
        <dbReference type="RuleBase" id="RU363032"/>
    </source>
</evidence>
<keyword evidence="9" id="KW-1185">Reference proteome</keyword>
<gene>
    <name evidence="8" type="ORF">B5808_14760</name>
</gene>
<keyword evidence="2 7" id="KW-0813">Transport</keyword>
<dbReference type="InterPro" id="IPR000515">
    <property type="entry name" value="MetI-like"/>
</dbReference>
<proteinExistence type="inferred from homology"/>
<feature type="transmembrane region" description="Helical" evidence="7">
    <location>
        <begin position="246"/>
        <end position="265"/>
    </location>
</feature>
<dbReference type="CDD" id="cd06261">
    <property type="entry name" value="TM_PBP2"/>
    <property type="match status" value="1"/>
</dbReference>
<keyword evidence="4 7" id="KW-0812">Transmembrane</keyword>
<feature type="transmembrane region" description="Helical" evidence="7">
    <location>
        <begin position="36"/>
        <end position="57"/>
    </location>
</feature>